<dbReference type="Gene3D" id="3.30.200.20">
    <property type="entry name" value="Phosphorylase Kinase, domain 1"/>
    <property type="match status" value="1"/>
</dbReference>
<evidence type="ECO:0000256" key="4">
    <source>
        <dbReference type="ARBA" id="ARBA00022777"/>
    </source>
</evidence>
<keyword evidence="2" id="KW-0808">Transferase</keyword>
<dbReference type="EMBL" id="MU002392">
    <property type="protein sequence ID" value="KAF2786882.1"/>
    <property type="molecule type" value="Genomic_DNA"/>
</dbReference>
<keyword evidence="5" id="KW-0067">ATP-binding</keyword>
<evidence type="ECO:0000256" key="3">
    <source>
        <dbReference type="ARBA" id="ARBA00022741"/>
    </source>
</evidence>
<dbReference type="OrthoDB" id="25129at2759"/>
<dbReference type="GO" id="GO:0016301">
    <property type="term" value="F:kinase activity"/>
    <property type="evidence" value="ECO:0007669"/>
    <property type="project" value="UniProtKB-KW"/>
</dbReference>
<name>A0A6A6WS06_9PLEO</name>
<protein>
    <submittedName>
        <fullName evidence="7">Kinase-like protein</fullName>
    </submittedName>
</protein>
<dbReference type="AlphaFoldDB" id="A0A6A6WS06"/>
<evidence type="ECO:0000256" key="5">
    <source>
        <dbReference type="ARBA" id="ARBA00022840"/>
    </source>
</evidence>
<dbReference type="PANTHER" id="PTHR34273">
    <property type="entry name" value="METHYLTHIORIBOSE KINASE"/>
    <property type="match status" value="1"/>
</dbReference>
<keyword evidence="3" id="KW-0547">Nucleotide-binding</keyword>
<comment type="similarity">
    <text evidence="1">Belongs to the methylthioribose kinase family.</text>
</comment>
<reference evidence="7" key="1">
    <citation type="journal article" date="2020" name="Stud. Mycol.">
        <title>101 Dothideomycetes genomes: a test case for predicting lifestyles and emergence of pathogens.</title>
        <authorList>
            <person name="Haridas S."/>
            <person name="Albert R."/>
            <person name="Binder M."/>
            <person name="Bloem J."/>
            <person name="Labutti K."/>
            <person name="Salamov A."/>
            <person name="Andreopoulos B."/>
            <person name="Baker S."/>
            <person name="Barry K."/>
            <person name="Bills G."/>
            <person name="Bluhm B."/>
            <person name="Cannon C."/>
            <person name="Castanera R."/>
            <person name="Culley D."/>
            <person name="Daum C."/>
            <person name="Ezra D."/>
            <person name="Gonzalez J."/>
            <person name="Henrissat B."/>
            <person name="Kuo A."/>
            <person name="Liang C."/>
            <person name="Lipzen A."/>
            <person name="Lutzoni F."/>
            <person name="Magnuson J."/>
            <person name="Mondo S."/>
            <person name="Nolan M."/>
            <person name="Ohm R."/>
            <person name="Pangilinan J."/>
            <person name="Park H.-J."/>
            <person name="Ramirez L."/>
            <person name="Alfaro M."/>
            <person name="Sun H."/>
            <person name="Tritt A."/>
            <person name="Yoshinaga Y."/>
            <person name="Zwiers L.-H."/>
            <person name="Turgeon B."/>
            <person name="Goodwin S."/>
            <person name="Spatafora J."/>
            <person name="Crous P."/>
            <person name="Grigoriev I."/>
        </authorList>
    </citation>
    <scope>NUCLEOTIDE SEQUENCE</scope>
    <source>
        <strain evidence="7">CBS 109.77</strain>
    </source>
</reference>
<dbReference type="InterPro" id="IPR002575">
    <property type="entry name" value="Aminoglycoside_PTrfase"/>
</dbReference>
<keyword evidence="4 7" id="KW-0418">Kinase</keyword>
<gene>
    <name evidence="7" type="ORF">K505DRAFT_330037</name>
</gene>
<evidence type="ECO:0000313" key="7">
    <source>
        <dbReference type="EMBL" id="KAF2786882.1"/>
    </source>
</evidence>
<dbReference type="PANTHER" id="PTHR34273:SF2">
    <property type="entry name" value="METHYLTHIORIBOSE KINASE"/>
    <property type="match status" value="1"/>
</dbReference>
<dbReference type="Gene3D" id="3.90.1200.10">
    <property type="match status" value="1"/>
</dbReference>
<evidence type="ECO:0000256" key="2">
    <source>
        <dbReference type="ARBA" id="ARBA00022679"/>
    </source>
</evidence>
<sequence>MAVPTSLSSEEGLRAYLTSKSIGHTDVTLLTGGTANYVYRVTLIDGSTVIYKHAAPYLSSNPNFAFNPARMDYEDRVLEILPPLLTQELPECRVHPVKWHSYDKEQKLLCIEDGGDKNLKDAYTCPKLDIPVVGQEIGNWIAALHMCSTQTSLSLSSSQDLKANNSIGVTIYRHSYQNLHLALKEYGHRPELGEYINNVFGSQLAVENDCICHGDFWSGNVLVKFQDEETNADLTVVDWEMTRRGTSATDVGQFAAEAFLLDRFRGGRGLMPAFLHAYARARKQGDIGKEWVRRMAVHWGVHITFWPTRVQWTDREGTQKLVDIGVGVLKAAVDGNWEQLRASELLGGVADVYIGA</sequence>
<accession>A0A6A6WS06</accession>
<keyword evidence="8" id="KW-1185">Reference proteome</keyword>
<feature type="domain" description="Aminoglycoside phosphotransferase" evidence="6">
    <location>
        <begin position="27"/>
        <end position="282"/>
    </location>
</feature>
<dbReference type="InterPro" id="IPR011009">
    <property type="entry name" value="Kinase-like_dom_sf"/>
</dbReference>
<dbReference type="Pfam" id="PF01636">
    <property type="entry name" value="APH"/>
    <property type="match status" value="1"/>
</dbReference>
<proteinExistence type="inferred from homology"/>
<dbReference type="SUPFAM" id="SSF56112">
    <property type="entry name" value="Protein kinase-like (PK-like)"/>
    <property type="match status" value="1"/>
</dbReference>
<organism evidence="7 8">
    <name type="scientific">Melanomma pulvis-pyrius CBS 109.77</name>
    <dbReference type="NCBI Taxonomy" id="1314802"/>
    <lineage>
        <taxon>Eukaryota</taxon>
        <taxon>Fungi</taxon>
        <taxon>Dikarya</taxon>
        <taxon>Ascomycota</taxon>
        <taxon>Pezizomycotina</taxon>
        <taxon>Dothideomycetes</taxon>
        <taxon>Pleosporomycetidae</taxon>
        <taxon>Pleosporales</taxon>
        <taxon>Melanommataceae</taxon>
        <taxon>Melanomma</taxon>
    </lineage>
</organism>
<evidence type="ECO:0000259" key="6">
    <source>
        <dbReference type="Pfam" id="PF01636"/>
    </source>
</evidence>
<evidence type="ECO:0000313" key="8">
    <source>
        <dbReference type="Proteomes" id="UP000799757"/>
    </source>
</evidence>
<evidence type="ECO:0000256" key="1">
    <source>
        <dbReference type="ARBA" id="ARBA00010165"/>
    </source>
</evidence>
<dbReference type="GO" id="GO:0005524">
    <property type="term" value="F:ATP binding"/>
    <property type="evidence" value="ECO:0007669"/>
    <property type="project" value="UniProtKB-KW"/>
</dbReference>
<dbReference type="Proteomes" id="UP000799757">
    <property type="component" value="Unassembled WGS sequence"/>
</dbReference>